<dbReference type="Proteomes" id="UP000294847">
    <property type="component" value="Chromosome 2"/>
</dbReference>
<evidence type="ECO:0000259" key="1">
    <source>
        <dbReference type="Pfam" id="PF15055"/>
    </source>
</evidence>
<sequence>MGGDRIPPLSTLDRPENYKDLLKDEADDCLGCRIIGSGAFVGLGAYSYFSGMAQLEKQKALILKSKSPFGMGSRKFGITGLSLTLVYMGIWRWTH</sequence>
<accession>A0A4P7N7K6</accession>
<proteinExistence type="predicted"/>
<dbReference type="InterPro" id="IPR053092">
    <property type="entry name" value="Mitochondrial_unc_protein"/>
</dbReference>
<dbReference type="OMA" id="KSIFGMR"/>
<dbReference type="VEuPathDB" id="FungiDB:M_BR32_EuGene_00062801"/>
<organism evidence="2 3">
    <name type="scientific">Pyricularia oryzae</name>
    <name type="common">Rice blast fungus</name>
    <name type="synonym">Magnaporthe oryzae</name>
    <dbReference type="NCBI Taxonomy" id="318829"/>
    <lineage>
        <taxon>Eukaryota</taxon>
        <taxon>Fungi</taxon>
        <taxon>Dikarya</taxon>
        <taxon>Ascomycota</taxon>
        <taxon>Pezizomycotina</taxon>
        <taxon>Sordariomycetes</taxon>
        <taxon>Sordariomycetidae</taxon>
        <taxon>Magnaporthales</taxon>
        <taxon>Pyriculariaceae</taxon>
        <taxon>Pyricularia</taxon>
    </lineage>
</organism>
<gene>
    <name evidence="2" type="ORF">PoMZ_01844</name>
</gene>
<dbReference type="Pfam" id="PF15055">
    <property type="entry name" value="DMAC1_Dmo2"/>
    <property type="match status" value="1"/>
</dbReference>
<dbReference type="AlphaFoldDB" id="A0A4P7N7K6"/>
<name>A0A4P7N7K6_PYROR</name>
<dbReference type="InterPro" id="IPR028036">
    <property type="entry name" value="DMAC1-like_dom"/>
</dbReference>
<dbReference type="PANTHER" id="PTHR28048">
    <property type="entry name" value="ACR195WP"/>
    <property type="match status" value="1"/>
</dbReference>
<dbReference type="PANTHER" id="PTHR28048:SF1">
    <property type="entry name" value="ACR195WP"/>
    <property type="match status" value="1"/>
</dbReference>
<dbReference type="EMBL" id="CP034205">
    <property type="protein sequence ID" value="QBZ56926.1"/>
    <property type="molecule type" value="Genomic_DNA"/>
</dbReference>
<protein>
    <recommendedName>
        <fullName evidence="1">Distal membrane-arm assembly complex protein 1-like domain-containing protein</fullName>
    </recommendedName>
</protein>
<evidence type="ECO:0000313" key="2">
    <source>
        <dbReference type="EMBL" id="QBZ56926.1"/>
    </source>
</evidence>
<reference evidence="2 3" key="1">
    <citation type="journal article" date="2019" name="Mol. Biol. Evol.">
        <title>Blast fungal genomes show frequent chromosomal changes, gene gains and losses, and effector gene turnover.</title>
        <authorList>
            <person name="Gomez Luciano L.B."/>
            <person name="Jason Tsai I."/>
            <person name="Chuma I."/>
            <person name="Tosa Y."/>
            <person name="Chen Y.H."/>
            <person name="Li J.Y."/>
            <person name="Li M.Y."/>
            <person name="Jade Lu M.Y."/>
            <person name="Nakayashiki H."/>
            <person name="Li W.H."/>
        </authorList>
    </citation>
    <scope>NUCLEOTIDE SEQUENCE [LARGE SCALE GENOMIC DNA]</scope>
    <source>
        <strain evidence="2">MZ5-1-6</strain>
    </source>
</reference>
<evidence type="ECO:0000313" key="3">
    <source>
        <dbReference type="Proteomes" id="UP000294847"/>
    </source>
</evidence>
<feature type="domain" description="Distal membrane-arm assembly complex protein 1-like" evidence="1">
    <location>
        <begin position="28"/>
        <end position="64"/>
    </location>
</feature>